<dbReference type="GO" id="GO:0009003">
    <property type="term" value="F:signal peptidase activity"/>
    <property type="evidence" value="ECO:0007669"/>
    <property type="project" value="UniProtKB-EC"/>
</dbReference>
<dbReference type="Proteomes" id="UP001597199">
    <property type="component" value="Unassembled WGS sequence"/>
</dbReference>
<comment type="subcellular location">
    <subcellularLocation>
        <location evidence="2">Cell membrane</location>
        <topology evidence="2">Single-pass type II membrane protein</topology>
    </subcellularLocation>
    <subcellularLocation>
        <location evidence="8">Membrane</location>
        <topology evidence="8">Single-pass type II membrane protein</topology>
    </subcellularLocation>
</comment>
<evidence type="ECO:0000313" key="11">
    <source>
        <dbReference type="Proteomes" id="UP001597199"/>
    </source>
</evidence>
<reference evidence="11" key="1">
    <citation type="journal article" date="2019" name="Int. J. Syst. Evol. Microbiol.">
        <title>The Global Catalogue of Microorganisms (GCM) 10K type strain sequencing project: providing services to taxonomists for standard genome sequencing and annotation.</title>
        <authorList>
            <consortium name="The Broad Institute Genomics Platform"/>
            <consortium name="The Broad Institute Genome Sequencing Center for Infectious Disease"/>
            <person name="Wu L."/>
            <person name="Ma J."/>
        </authorList>
    </citation>
    <scope>NUCLEOTIDE SEQUENCE [LARGE SCALE GENOMIC DNA]</scope>
    <source>
        <strain evidence="11">CCM 9110</strain>
    </source>
</reference>
<proteinExistence type="inferred from homology"/>
<dbReference type="InterPro" id="IPR000223">
    <property type="entry name" value="Pept_S26A_signal_pept_1"/>
</dbReference>
<evidence type="ECO:0000256" key="6">
    <source>
        <dbReference type="ARBA" id="ARBA00022801"/>
    </source>
</evidence>
<evidence type="ECO:0000256" key="2">
    <source>
        <dbReference type="ARBA" id="ARBA00004401"/>
    </source>
</evidence>
<organism evidence="10 11">
    <name type="scientific">Lacticaseibacillus suilingensis</name>
    <dbReference type="NCBI Taxonomy" id="2799577"/>
    <lineage>
        <taxon>Bacteria</taxon>
        <taxon>Bacillati</taxon>
        <taxon>Bacillota</taxon>
        <taxon>Bacilli</taxon>
        <taxon>Lactobacillales</taxon>
        <taxon>Lactobacillaceae</taxon>
        <taxon>Lacticaseibacillus</taxon>
    </lineage>
</organism>
<evidence type="ECO:0000256" key="1">
    <source>
        <dbReference type="ARBA" id="ARBA00000677"/>
    </source>
</evidence>
<dbReference type="EC" id="3.4.21.89" evidence="4 7"/>
<comment type="catalytic activity">
    <reaction evidence="1 7">
        <text>Cleavage of hydrophobic, N-terminal signal or leader sequences from secreted and periplasmic proteins.</text>
        <dbReference type="EC" id="3.4.21.89"/>
    </reaction>
</comment>
<dbReference type="InterPro" id="IPR019758">
    <property type="entry name" value="Pept_S26A_signal_pept_1_CS"/>
</dbReference>
<dbReference type="InterPro" id="IPR019756">
    <property type="entry name" value="Pept_S26A_signal_pept_1_Ser-AS"/>
</dbReference>
<gene>
    <name evidence="10" type="primary">lepB</name>
    <name evidence="10" type="ORF">ACFQ41_01970</name>
</gene>
<dbReference type="InterPro" id="IPR019757">
    <property type="entry name" value="Pept_S26A_signal_pept_1_Lys-AS"/>
</dbReference>
<keyword evidence="7" id="KW-0472">Membrane</keyword>
<keyword evidence="11" id="KW-1185">Reference proteome</keyword>
<dbReference type="PRINTS" id="PR00727">
    <property type="entry name" value="LEADERPTASE"/>
</dbReference>
<feature type="domain" description="Peptidase S26" evidence="9">
    <location>
        <begin position="17"/>
        <end position="197"/>
    </location>
</feature>
<dbReference type="RefSeq" id="WP_204118622.1">
    <property type="nucleotide sequence ID" value="NZ_BOLV01000006.1"/>
</dbReference>
<name>A0ABW4BC27_9LACO</name>
<evidence type="ECO:0000313" key="10">
    <source>
        <dbReference type="EMBL" id="MFD1398072.1"/>
    </source>
</evidence>
<comment type="caution">
    <text evidence="10">The sequence shown here is derived from an EMBL/GenBank/DDBJ whole genome shotgun (WGS) entry which is preliminary data.</text>
</comment>
<keyword evidence="5 7" id="KW-0645">Protease</keyword>
<evidence type="ECO:0000256" key="4">
    <source>
        <dbReference type="ARBA" id="ARBA00013208"/>
    </source>
</evidence>
<dbReference type="NCBIfam" id="TIGR02227">
    <property type="entry name" value="sigpep_I_bact"/>
    <property type="match status" value="1"/>
</dbReference>
<dbReference type="InterPro" id="IPR036286">
    <property type="entry name" value="LexA/Signal_pep-like_sf"/>
</dbReference>
<accession>A0ABW4BC27</accession>
<dbReference type="SUPFAM" id="SSF51306">
    <property type="entry name" value="LexA/Signal peptidase"/>
    <property type="match status" value="1"/>
</dbReference>
<dbReference type="PANTHER" id="PTHR43390">
    <property type="entry name" value="SIGNAL PEPTIDASE I"/>
    <property type="match status" value="1"/>
</dbReference>
<dbReference type="CDD" id="cd06530">
    <property type="entry name" value="S26_SPase_I"/>
    <property type="match status" value="1"/>
</dbReference>
<evidence type="ECO:0000256" key="5">
    <source>
        <dbReference type="ARBA" id="ARBA00022670"/>
    </source>
</evidence>
<dbReference type="PANTHER" id="PTHR43390:SF1">
    <property type="entry name" value="CHLOROPLAST PROCESSING PEPTIDASE"/>
    <property type="match status" value="1"/>
</dbReference>
<keyword evidence="7" id="KW-0812">Transmembrane</keyword>
<keyword evidence="7" id="KW-1133">Transmembrane helix</keyword>
<evidence type="ECO:0000259" key="9">
    <source>
        <dbReference type="Pfam" id="PF10502"/>
    </source>
</evidence>
<protein>
    <recommendedName>
        <fullName evidence="4 7">Signal peptidase I</fullName>
        <ecNumber evidence="4 7">3.4.21.89</ecNumber>
    </recommendedName>
</protein>
<dbReference type="EMBL" id="JBHTOA010000015">
    <property type="protein sequence ID" value="MFD1398072.1"/>
    <property type="molecule type" value="Genomic_DNA"/>
</dbReference>
<dbReference type="PROSITE" id="PS00761">
    <property type="entry name" value="SPASE_I_3"/>
    <property type="match status" value="1"/>
</dbReference>
<sequence length="205" mass="23046">MSAPQSNQWQLLWRVLRWLGTVVVIMAVVFGVKMVLGLFLSNDQVAGNSMQPTLKNGDRLVVVTQTSIKRNAIVTLKSPIQADEQYIKRVIGLPGDTVSVKNDQLYINGKRTAQPYLKTSFIEKSLRLSEVQSGAVTGGQHFTPNFSLATLKATQTARVPKGSYFVLGDNRPVSYDSRKFGFVKRSDIYGVVKWRYWPLNQMKTF</sequence>
<dbReference type="PROSITE" id="PS00760">
    <property type="entry name" value="SPASE_I_2"/>
    <property type="match status" value="1"/>
</dbReference>
<comment type="similarity">
    <text evidence="3 8">Belongs to the peptidase S26 family.</text>
</comment>
<dbReference type="InterPro" id="IPR019533">
    <property type="entry name" value="Peptidase_S26"/>
</dbReference>
<dbReference type="PROSITE" id="PS00501">
    <property type="entry name" value="SPASE_I_1"/>
    <property type="match status" value="1"/>
</dbReference>
<dbReference type="Pfam" id="PF10502">
    <property type="entry name" value="Peptidase_S26"/>
    <property type="match status" value="1"/>
</dbReference>
<keyword evidence="6 7" id="KW-0378">Hydrolase</keyword>
<evidence type="ECO:0000256" key="8">
    <source>
        <dbReference type="RuleBase" id="RU362042"/>
    </source>
</evidence>
<evidence type="ECO:0000256" key="7">
    <source>
        <dbReference type="RuleBase" id="RU003993"/>
    </source>
</evidence>
<dbReference type="Gene3D" id="2.10.109.10">
    <property type="entry name" value="Umud Fragment, subunit A"/>
    <property type="match status" value="1"/>
</dbReference>
<feature type="transmembrane region" description="Helical" evidence="7">
    <location>
        <begin position="15"/>
        <end position="40"/>
    </location>
</feature>
<evidence type="ECO:0000256" key="3">
    <source>
        <dbReference type="ARBA" id="ARBA00009370"/>
    </source>
</evidence>